<dbReference type="PANTHER" id="PTHR30543">
    <property type="entry name" value="CHROMATE REDUCTASE"/>
    <property type="match status" value="1"/>
</dbReference>
<feature type="domain" description="NADPH-dependent FMN reductase-like" evidence="1">
    <location>
        <begin position="11"/>
        <end position="165"/>
    </location>
</feature>
<comment type="caution">
    <text evidence="2">The sequence shown here is derived from an EMBL/GenBank/DDBJ whole genome shotgun (WGS) entry which is preliminary data.</text>
</comment>
<protein>
    <recommendedName>
        <fullName evidence="1">NADPH-dependent FMN reductase-like domain-containing protein</fullName>
    </recommendedName>
</protein>
<name>A0ABP0DXY4_9PEZI</name>
<dbReference type="PANTHER" id="PTHR30543:SF21">
    <property type="entry name" value="NAD(P)H-DEPENDENT FMN REDUCTASE LOT6"/>
    <property type="match status" value="1"/>
</dbReference>
<dbReference type="Gene3D" id="3.40.50.360">
    <property type="match status" value="1"/>
</dbReference>
<dbReference type="SUPFAM" id="SSF52218">
    <property type="entry name" value="Flavoproteins"/>
    <property type="match status" value="1"/>
</dbReference>
<dbReference type="InterPro" id="IPR029039">
    <property type="entry name" value="Flavoprotein-like_sf"/>
</dbReference>
<dbReference type="InterPro" id="IPR005025">
    <property type="entry name" value="FMN_Rdtase-like_dom"/>
</dbReference>
<evidence type="ECO:0000313" key="3">
    <source>
        <dbReference type="Proteomes" id="UP001642502"/>
    </source>
</evidence>
<sequence length="221" mass="23806">MSTAAIPKPVRIGIVVGSTRVVRVGPQIAAFVRSLVEEDLKTAPVDSLSIELETVDIGALNLPLFDEPGVPSHTDVPDGYAHEHTRAWSRRVSALDAFIFVTAQHNWGVPAGLKNAIDYLFKEWKGKPFVVVSYGGHGGTHAANALQLILGGGIGMRAADKTVNLSFPSRDVTRRAVQGKDLGLSLPGTETMWSDRAPDIVQLWRQLLELLTTPLEVKAAA</sequence>
<dbReference type="InterPro" id="IPR050712">
    <property type="entry name" value="NAD(P)H-dep_reductase"/>
</dbReference>
<gene>
    <name evidence="2" type="ORF">SEPCBS119000_004792</name>
</gene>
<dbReference type="EMBL" id="CAWUON010000078">
    <property type="protein sequence ID" value="CAK7271801.1"/>
    <property type="molecule type" value="Genomic_DNA"/>
</dbReference>
<accession>A0ABP0DXY4</accession>
<proteinExistence type="predicted"/>
<organism evidence="2 3">
    <name type="scientific">Sporothrix epigloea</name>
    <dbReference type="NCBI Taxonomy" id="1892477"/>
    <lineage>
        <taxon>Eukaryota</taxon>
        <taxon>Fungi</taxon>
        <taxon>Dikarya</taxon>
        <taxon>Ascomycota</taxon>
        <taxon>Pezizomycotina</taxon>
        <taxon>Sordariomycetes</taxon>
        <taxon>Sordariomycetidae</taxon>
        <taxon>Ophiostomatales</taxon>
        <taxon>Ophiostomataceae</taxon>
        <taxon>Sporothrix</taxon>
    </lineage>
</organism>
<evidence type="ECO:0000313" key="2">
    <source>
        <dbReference type="EMBL" id="CAK7271801.1"/>
    </source>
</evidence>
<keyword evidence="3" id="KW-1185">Reference proteome</keyword>
<dbReference type="Proteomes" id="UP001642502">
    <property type="component" value="Unassembled WGS sequence"/>
</dbReference>
<evidence type="ECO:0000259" key="1">
    <source>
        <dbReference type="Pfam" id="PF03358"/>
    </source>
</evidence>
<dbReference type="Pfam" id="PF03358">
    <property type="entry name" value="FMN_red"/>
    <property type="match status" value="1"/>
</dbReference>
<reference evidence="2 3" key="1">
    <citation type="submission" date="2024-01" db="EMBL/GenBank/DDBJ databases">
        <authorList>
            <person name="Allen C."/>
            <person name="Tagirdzhanova G."/>
        </authorList>
    </citation>
    <scope>NUCLEOTIDE SEQUENCE [LARGE SCALE GENOMIC DNA]</scope>
    <source>
        <strain evidence="2 3">CBS 119000</strain>
    </source>
</reference>